<keyword evidence="1" id="KW-0560">Oxidoreductase</keyword>
<dbReference type="RefSeq" id="WP_343996299.1">
    <property type="nucleotide sequence ID" value="NZ_BAAALG010000013.1"/>
</dbReference>
<dbReference type="Gene3D" id="2.60.40.2700">
    <property type="match status" value="1"/>
</dbReference>
<dbReference type="InterPro" id="IPR015798">
    <property type="entry name" value="Cu_amine_oxidase_C"/>
</dbReference>
<evidence type="ECO:0000256" key="2">
    <source>
        <dbReference type="SAM" id="SignalP"/>
    </source>
</evidence>
<dbReference type="PANTHER" id="PTHR10638">
    <property type="entry name" value="COPPER AMINE OXIDASE"/>
    <property type="match status" value="1"/>
</dbReference>
<dbReference type="PANTHER" id="PTHR10638:SF20">
    <property type="entry name" value="AMINE OXIDASE"/>
    <property type="match status" value="1"/>
</dbReference>
<dbReference type="InterPro" id="IPR000269">
    <property type="entry name" value="Cu_amine_oxidase"/>
</dbReference>
<feature type="domain" description="Bacterial Ig-like" evidence="4">
    <location>
        <begin position="570"/>
        <end position="654"/>
    </location>
</feature>
<comment type="similarity">
    <text evidence="1">Belongs to the copper/topaquinone oxidase family.</text>
</comment>
<organism evidence="5 6">
    <name type="scientific">Nocardioides dubius</name>
    <dbReference type="NCBI Taxonomy" id="317019"/>
    <lineage>
        <taxon>Bacteria</taxon>
        <taxon>Bacillati</taxon>
        <taxon>Actinomycetota</taxon>
        <taxon>Actinomycetes</taxon>
        <taxon>Propionibacteriales</taxon>
        <taxon>Nocardioidaceae</taxon>
        <taxon>Nocardioides</taxon>
    </lineage>
</organism>
<feature type="chain" id="PRO_5047242380" description="Amine oxidase" evidence="2">
    <location>
        <begin position="30"/>
        <end position="658"/>
    </location>
</feature>
<dbReference type="Gene3D" id="2.60.40.10">
    <property type="entry name" value="Immunoglobulins"/>
    <property type="match status" value="1"/>
</dbReference>
<comment type="PTM">
    <text evidence="1">Topaquinone (TPQ) is generated by copper-dependent autoxidation of a specific tyrosyl residue.</text>
</comment>
<dbReference type="EMBL" id="BAAALG010000013">
    <property type="protein sequence ID" value="GAA1111710.1"/>
    <property type="molecule type" value="Genomic_DNA"/>
</dbReference>
<dbReference type="SUPFAM" id="SSF49998">
    <property type="entry name" value="Amine oxidase catalytic domain"/>
    <property type="match status" value="1"/>
</dbReference>
<keyword evidence="1" id="KW-0479">Metal-binding</keyword>
<keyword evidence="1" id="KW-0186">Copper</keyword>
<protein>
    <recommendedName>
        <fullName evidence="1">Amine oxidase</fullName>
        <ecNumber evidence="1">1.4.3.-</ecNumber>
    </recommendedName>
</protein>
<feature type="domain" description="Copper amine oxidase catalytic" evidence="3">
    <location>
        <begin position="54"/>
        <end position="433"/>
    </location>
</feature>
<comment type="caution">
    <text evidence="5">The sequence shown here is derived from an EMBL/GenBank/DDBJ whole genome shotgun (WGS) entry which is preliminary data.</text>
</comment>
<dbReference type="InterPro" id="IPR036460">
    <property type="entry name" value="Cu_amine_oxidase_C_sf"/>
</dbReference>
<evidence type="ECO:0000259" key="4">
    <source>
        <dbReference type="Pfam" id="PF16640"/>
    </source>
</evidence>
<dbReference type="Pfam" id="PF01179">
    <property type="entry name" value="Cu_amine_oxid"/>
    <property type="match status" value="1"/>
</dbReference>
<keyword evidence="2" id="KW-0732">Signal</keyword>
<dbReference type="InterPro" id="IPR013783">
    <property type="entry name" value="Ig-like_fold"/>
</dbReference>
<dbReference type="InterPro" id="IPR032109">
    <property type="entry name" value="Big_3_5"/>
</dbReference>
<dbReference type="Pfam" id="PF16640">
    <property type="entry name" value="Big_3_5"/>
    <property type="match status" value="1"/>
</dbReference>
<accession>A0ABP4EMY2</accession>
<feature type="signal peptide" evidence="2">
    <location>
        <begin position="1"/>
        <end position="29"/>
    </location>
</feature>
<evidence type="ECO:0000313" key="5">
    <source>
        <dbReference type="EMBL" id="GAA1111710.1"/>
    </source>
</evidence>
<sequence length="658" mass="71157">MRRLAASLVAVATATSALVVQLGPPMAEAARQQVSPEPLTCDSDLVEKTLANGASWRMCARIHPMKGLVLEQIEYRPPTTREYTGYKRVLDQLSLGQLNVPYDNGEVQFNDITSYGFGNEHLVAQSDATCLGDTRQVSQTYTYQGNLISRTVPGICVDEVATGLSTHSLEEVGDRQVRFAEQGSALEISSLSKIAWYEYQQNIKLDDQGQVDVGLGATGDVAPGGAGGTMFDVDPSFGWPLGGETAPGDRTTHAASHWHNAVWKVDFGVDGGTRQHVEQWDYANTATPPLQPRIAGTGVRKEQAFSAVPGTSADETTWFRVLNPDSVNPDGHVRSYEIVNRNQRFADVPVYAPSITFANAAACREYASDNLDAGCPGQSVLDYVAQDTEPLDDPVAWVNVGFHHIDRDEDQSPMQTHWQRFQLVPRDFFAQKPGTPDQRSCINGPGWIDSLDSPCVATNMVLPRITRAVSTPVVGTPLRATTGSWNEQRTTWSYQFLWLRDGEPITFAGPGGVTQAATGPDYVVSKQDLGTAISVRVTASQAGFPSGSAESTTLWVPGGQEPPAKVASTLTVSAAKARAGKRATVQVRVSAPGRSATGTVTIRRDQKVVGRGTVRAGKVSIRLKAFKKVGRHKLRAIYTGSATVSGSQKRFTLRVVRR</sequence>
<proteinExistence type="inferred from homology"/>
<evidence type="ECO:0000256" key="1">
    <source>
        <dbReference type="RuleBase" id="RU000672"/>
    </source>
</evidence>
<keyword evidence="6" id="KW-1185">Reference proteome</keyword>
<dbReference type="Gene3D" id="2.70.98.20">
    <property type="entry name" value="Copper amine oxidase, catalytic domain"/>
    <property type="match status" value="1"/>
</dbReference>
<comment type="cofactor">
    <cofactor evidence="1">
        <name>Cu cation</name>
        <dbReference type="ChEBI" id="CHEBI:23378"/>
    </cofactor>
    <text evidence="1">Contains 1 topaquinone per subunit.</text>
</comment>
<evidence type="ECO:0000313" key="6">
    <source>
        <dbReference type="Proteomes" id="UP001501581"/>
    </source>
</evidence>
<name>A0ABP4EMY2_9ACTN</name>
<keyword evidence="1" id="KW-0801">TPQ</keyword>
<dbReference type="EC" id="1.4.3.-" evidence="1"/>
<gene>
    <name evidence="5" type="ORF">GCM10009668_36390</name>
</gene>
<reference evidence="6" key="1">
    <citation type="journal article" date="2019" name="Int. J. Syst. Evol. Microbiol.">
        <title>The Global Catalogue of Microorganisms (GCM) 10K type strain sequencing project: providing services to taxonomists for standard genome sequencing and annotation.</title>
        <authorList>
            <consortium name="The Broad Institute Genomics Platform"/>
            <consortium name="The Broad Institute Genome Sequencing Center for Infectious Disease"/>
            <person name="Wu L."/>
            <person name="Ma J."/>
        </authorList>
    </citation>
    <scope>NUCLEOTIDE SEQUENCE [LARGE SCALE GENOMIC DNA]</scope>
    <source>
        <strain evidence="6">JCM 13008</strain>
    </source>
</reference>
<dbReference type="Proteomes" id="UP001501581">
    <property type="component" value="Unassembled WGS sequence"/>
</dbReference>
<evidence type="ECO:0000259" key="3">
    <source>
        <dbReference type="Pfam" id="PF01179"/>
    </source>
</evidence>